<dbReference type="Gene3D" id="3.20.20.370">
    <property type="entry name" value="Glycoside hydrolase/deacetylase"/>
    <property type="match status" value="1"/>
</dbReference>
<dbReference type="EMBL" id="SMNA01000015">
    <property type="protein sequence ID" value="TDE88786.1"/>
    <property type="molecule type" value="Genomic_DNA"/>
</dbReference>
<evidence type="ECO:0000313" key="2">
    <source>
        <dbReference type="EMBL" id="TDE88786.1"/>
    </source>
</evidence>
<dbReference type="SUPFAM" id="SSF88713">
    <property type="entry name" value="Glycoside hydrolase/deacetylase"/>
    <property type="match status" value="1"/>
</dbReference>
<protein>
    <recommendedName>
        <fullName evidence="1">NodB homology domain-containing protein</fullName>
    </recommendedName>
</protein>
<accession>A0ABY2DXC6</accession>
<comment type="caution">
    <text evidence="2">The sequence shown here is derived from an EMBL/GenBank/DDBJ whole genome shotgun (WGS) entry which is preliminary data.</text>
</comment>
<name>A0ABY2DXC6_9MICO</name>
<dbReference type="RefSeq" id="WP_133109870.1">
    <property type="nucleotide sequence ID" value="NZ_SMNA01000015.1"/>
</dbReference>
<organism evidence="2 3">
    <name type="scientific">Occultella glacieicola</name>
    <dbReference type="NCBI Taxonomy" id="2518684"/>
    <lineage>
        <taxon>Bacteria</taxon>
        <taxon>Bacillati</taxon>
        <taxon>Actinomycetota</taxon>
        <taxon>Actinomycetes</taxon>
        <taxon>Micrococcales</taxon>
        <taxon>Ruaniaceae</taxon>
        <taxon>Occultella</taxon>
    </lineage>
</organism>
<sequence length="237" mass="25845">MTEPSLLMSFDDRTVDHWFAHRGVLDDAGARVTFFVSHADRLTDEETERLQVLQREGHTIASHGSRHADGPGFVADHGLAAYLEEEIEPSIAALAERSLGHRDFAHPFGRHTRAIDDVLTGRFSWLRSTTPRHLDERALAVLADLDEPSMPRVLPARGIDVGRRGVANPDDGGVLLHVLDEAERTGASVCLYAHDIAEWDRGLAQGRNFITPGRLGAVLGAARDRGLAAVGFGVLPD</sequence>
<keyword evidence="3" id="KW-1185">Reference proteome</keyword>
<reference evidence="2 3" key="1">
    <citation type="submission" date="2019-03" db="EMBL/GenBank/DDBJ databases">
        <title>Genomic features of bacteria from cold environments.</title>
        <authorList>
            <person name="Shen L."/>
        </authorList>
    </citation>
    <scope>NUCLEOTIDE SEQUENCE [LARGE SCALE GENOMIC DNA]</scope>
    <source>
        <strain evidence="3">T3246-1</strain>
    </source>
</reference>
<evidence type="ECO:0000313" key="3">
    <source>
        <dbReference type="Proteomes" id="UP000504882"/>
    </source>
</evidence>
<evidence type="ECO:0000259" key="1">
    <source>
        <dbReference type="Pfam" id="PF01522"/>
    </source>
</evidence>
<proteinExistence type="predicted"/>
<dbReference type="Pfam" id="PF01522">
    <property type="entry name" value="Polysacc_deac_1"/>
    <property type="match status" value="1"/>
</dbReference>
<feature type="domain" description="NodB homology" evidence="1">
    <location>
        <begin position="3"/>
        <end position="118"/>
    </location>
</feature>
<dbReference type="InterPro" id="IPR011330">
    <property type="entry name" value="Glyco_hydro/deAcase_b/a-brl"/>
</dbReference>
<dbReference type="Proteomes" id="UP000504882">
    <property type="component" value="Unassembled WGS sequence"/>
</dbReference>
<gene>
    <name evidence="2" type="ORF">EXU48_22105</name>
</gene>
<dbReference type="InterPro" id="IPR002509">
    <property type="entry name" value="NODB_dom"/>
</dbReference>